<name>A0AC60W7G7_9ARCH</name>
<evidence type="ECO:0000313" key="1">
    <source>
        <dbReference type="EMBL" id="MBA4462978.1"/>
    </source>
</evidence>
<sequence>MRFDAIPWIALGISLLVTTSIWILILDLEKESEETEFIGIAQKITLEIEGSLNKHEEILMGFKGLFESSEEVTRKEFSEFYTIQEINARFPEILGVGYIQHIENETEKTELINEISEEVVEYSIFPEGSRTEYYPVVFLEP</sequence>
<accession>A0AC60W7G7</accession>
<comment type="caution">
    <text evidence="1">The sequence shown here is derived from an EMBL/GenBank/DDBJ whole genome shotgun (WGS) entry which is preliminary data.</text>
</comment>
<protein>
    <submittedName>
        <fullName evidence="1">CHASE domain-containing protein</fullName>
    </submittedName>
</protein>
<dbReference type="Proteomes" id="UP000591542">
    <property type="component" value="Unassembled WGS sequence"/>
</dbReference>
<reference evidence="1 2" key="1">
    <citation type="journal article" date="2020" name="Appl. Environ. Microbiol.">
        <title>Genomic Characteristics of a Novel Species of Ammonia-Oxidizing Archaea from the Jiulong River Estuary.</title>
        <authorList>
            <person name="Zou D."/>
            <person name="Wan R."/>
            <person name="Han L."/>
            <person name="Xu M.N."/>
            <person name="Liu Y."/>
            <person name="Liu H."/>
            <person name="Kao S.J."/>
            <person name="Li M."/>
        </authorList>
    </citation>
    <scope>NUCLEOTIDE SEQUENCE [LARGE SCALE GENOMIC DNA]</scope>
    <source>
        <strain evidence="1">S2bin1</strain>
    </source>
</reference>
<dbReference type="EMBL" id="JACEMX010000056">
    <property type="protein sequence ID" value="MBA4462978.1"/>
    <property type="molecule type" value="Genomic_DNA"/>
</dbReference>
<feature type="non-terminal residue" evidence="1">
    <location>
        <position position="141"/>
    </location>
</feature>
<evidence type="ECO:0000313" key="2">
    <source>
        <dbReference type="Proteomes" id="UP000591542"/>
    </source>
</evidence>
<proteinExistence type="predicted"/>
<gene>
    <name evidence="1" type="ORF">H2B01_02180</name>
</gene>
<organism evidence="1 2">
    <name type="scientific">Candidatus Nitrosomaritimum aestuariumsis</name>
    <dbReference type="NCBI Taxonomy" id="3342354"/>
    <lineage>
        <taxon>Archaea</taxon>
        <taxon>Nitrososphaerota</taxon>
        <taxon>Nitrososphaeria</taxon>
        <taxon>Nitrosopumilales</taxon>
        <taxon>Nitrosopumilaceae</taxon>
        <taxon>Candidatus Nitrosomaritimum</taxon>
    </lineage>
</organism>